<dbReference type="OrthoDB" id="5142879at2759"/>
<feature type="compositionally biased region" description="Polar residues" evidence="1">
    <location>
        <begin position="364"/>
        <end position="373"/>
    </location>
</feature>
<gene>
    <name evidence="2" type="ORF">B0I35DRAFT_410639</name>
</gene>
<feature type="region of interest" description="Disordered" evidence="1">
    <location>
        <begin position="227"/>
        <end position="246"/>
    </location>
</feature>
<protein>
    <submittedName>
        <fullName evidence="2">Uncharacterized protein</fullName>
    </submittedName>
</protein>
<feature type="region of interest" description="Disordered" evidence="1">
    <location>
        <begin position="358"/>
        <end position="398"/>
    </location>
</feature>
<dbReference type="AlphaFoldDB" id="A0A8K0SNM6"/>
<accession>A0A8K0SNM6</accession>
<reference evidence="2" key="1">
    <citation type="journal article" date="2021" name="Nat. Commun.">
        <title>Genetic determinants of endophytism in the Arabidopsis root mycobiome.</title>
        <authorList>
            <person name="Mesny F."/>
            <person name="Miyauchi S."/>
            <person name="Thiergart T."/>
            <person name="Pickel B."/>
            <person name="Atanasova L."/>
            <person name="Karlsson M."/>
            <person name="Huettel B."/>
            <person name="Barry K.W."/>
            <person name="Haridas S."/>
            <person name="Chen C."/>
            <person name="Bauer D."/>
            <person name="Andreopoulos W."/>
            <person name="Pangilinan J."/>
            <person name="LaButti K."/>
            <person name="Riley R."/>
            <person name="Lipzen A."/>
            <person name="Clum A."/>
            <person name="Drula E."/>
            <person name="Henrissat B."/>
            <person name="Kohler A."/>
            <person name="Grigoriev I.V."/>
            <person name="Martin F.M."/>
            <person name="Hacquard S."/>
        </authorList>
    </citation>
    <scope>NUCLEOTIDE SEQUENCE</scope>
    <source>
        <strain evidence="2">MPI-CAGE-CH-0235</strain>
    </source>
</reference>
<dbReference type="EMBL" id="JAGPNK010000009">
    <property type="protein sequence ID" value="KAH7313671.1"/>
    <property type="molecule type" value="Genomic_DNA"/>
</dbReference>
<organism evidence="2 3">
    <name type="scientific">Stachybotrys elegans</name>
    <dbReference type="NCBI Taxonomy" id="80388"/>
    <lineage>
        <taxon>Eukaryota</taxon>
        <taxon>Fungi</taxon>
        <taxon>Dikarya</taxon>
        <taxon>Ascomycota</taxon>
        <taxon>Pezizomycotina</taxon>
        <taxon>Sordariomycetes</taxon>
        <taxon>Hypocreomycetidae</taxon>
        <taxon>Hypocreales</taxon>
        <taxon>Stachybotryaceae</taxon>
        <taxon>Stachybotrys</taxon>
    </lineage>
</organism>
<name>A0A8K0SNM6_9HYPO</name>
<feature type="region of interest" description="Disordered" evidence="1">
    <location>
        <begin position="138"/>
        <end position="174"/>
    </location>
</feature>
<evidence type="ECO:0000256" key="1">
    <source>
        <dbReference type="SAM" id="MobiDB-lite"/>
    </source>
</evidence>
<dbReference type="Proteomes" id="UP000813444">
    <property type="component" value="Unassembled WGS sequence"/>
</dbReference>
<proteinExistence type="predicted"/>
<sequence>MESLYGIGTTFFPLADEEDSTQDQHRRSSSISLDDCAKNVDETINNLSRHYRQHSVQVVSRRQQQPYEPLKSPLGLIRPTELQHHDDWRPATPSVDCPLLPSRASTPSVSNMRPMDVWVSAEDSHEDRLAQLAFVQPVSSHRQELDRQGGDGGSSTPQPPNINHFPLEGPPGDTRLAGNILGALKGLIILERTSSLEWEPHYVDQLRNPVPYNQPQSDLPYSISVQAPAATDERSDSSMSDLPLPEGLPAARHIELDRMLKDAGIAGLGDCNESRVRYSRTWRLADWDMGLPSNWAAAGSQLRKEREKGVWSLRLNRPGGKGHTALCGDASARPGATECLARAWMLVWGRGRAWDDMEDAAGGETTTTRNSTARLGLSADAGEAEAVPGLRGTRLTRD</sequence>
<evidence type="ECO:0000313" key="3">
    <source>
        <dbReference type="Proteomes" id="UP000813444"/>
    </source>
</evidence>
<evidence type="ECO:0000313" key="2">
    <source>
        <dbReference type="EMBL" id="KAH7313671.1"/>
    </source>
</evidence>
<comment type="caution">
    <text evidence="2">The sequence shown here is derived from an EMBL/GenBank/DDBJ whole genome shotgun (WGS) entry which is preliminary data.</text>
</comment>
<keyword evidence="3" id="KW-1185">Reference proteome</keyword>